<evidence type="ECO:0000256" key="1">
    <source>
        <dbReference type="SAM" id="Phobius"/>
    </source>
</evidence>
<keyword evidence="1" id="KW-0812">Transmembrane</keyword>
<feature type="transmembrane region" description="Helical" evidence="1">
    <location>
        <begin position="315"/>
        <end position="336"/>
    </location>
</feature>
<dbReference type="Pfam" id="PF11797">
    <property type="entry name" value="WxLIP_HBD"/>
    <property type="match status" value="1"/>
</dbReference>
<evidence type="ECO:0000313" key="5">
    <source>
        <dbReference type="EMBL" id="KRL53529.1"/>
    </source>
</evidence>
<dbReference type="Proteomes" id="UP000051790">
    <property type="component" value="Unassembled WGS sequence"/>
</dbReference>
<dbReference type="InterPro" id="IPR010317">
    <property type="entry name" value="WxLIP_PGBD"/>
</dbReference>
<dbReference type="Pfam" id="PF06030">
    <property type="entry name" value="WxLIP_PGBD"/>
    <property type="match status" value="1"/>
</dbReference>
<organism evidence="5 6">
    <name type="scientific">Lacticaseibacillus manihotivorans DSM 13343 = JCM 12514</name>
    <dbReference type="NCBI Taxonomy" id="1423769"/>
    <lineage>
        <taxon>Bacteria</taxon>
        <taxon>Bacillati</taxon>
        <taxon>Bacillota</taxon>
        <taxon>Bacilli</taxon>
        <taxon>Lactobacillales</taxon>
        <taxon>Lactobacillaceae</taxon>
        <taxon>Lacticaseibacillus</taxon>
    </lineage>
</organism>
<comment type="caution">
    <text evidence="5">The sequence shown here is derived from an EMBL/GenBank/DDBJ whole genome shotgun (WGS) entry which is preliminary data.</text>
</comment>
<name>A0A0R1RA19_9LACO</name>
<dbReference type="EMBL" id="AZEU01000012">
    <property type="protein sequence ID" value="KRL53529.1"/>
    <property type="molecule type" value="Genomic_DNA"/>
</dbReference>
<dbReference type="RefSeq" id="WP_056962265.1">
    <property type="nucleotide sequence ID" value="NZ_AZEU01000012.1"/>
</dbReference>
<feature type="domain" description="WxL Interacting Protein peptidoglycan binding" evidence="3">
    <location>
        <begin position="41"/>
        <end position="161"/>
    </location>
</feature>
<feature type="signal peptide" evidence="2">
    <location>
        <begin position="1"/>
        <end position="20"/>
    </location>
</feature>
<dbReference type="InterPro" id="IPR021759">
    <property type="entry name" value="WxLIP_HBD"/>
</dbReference>
<gene>
    <name evidence="5" type="ORF">FD01_GL000447</name>
</gene>
<protein>
    <submittedName>
        <fullName evidence="5">Uncharacterized protein</fullName>
    </submittedName>
</protein>
<proteinExistence type="predicted"/>
<feature type="domain" description="WxL Interacting Protein host binding" evidence="4">
    <location>
        <begin position="169"/>
        <end position="307"/>
    </location>
</feature>
<evidence type="ECO:0000259" key="4">
    <source>
        <dbReference type="Pfam" id="PF11797"/>
    </source>
</evidence>
<keyword evidence="2" id="KW-0732">Signal</keyword>
<dbReference type="AlphaFoldDB" id="A0A0R1RA19"/>
<keyword evidence="1" id="KW-0472">Membrane</keyword>
<evidence type="ECO:0000259" key="3">
    <source>
        <dbReference type="Pfam" id="PF06030"/>
    </source>
</evidence>
<evidence type="ECO:0000313" key="6">
    <source>
        <dbReference type="Proteomes" id="UP000051790"/>
    </source>
</evidence>
<keyword evidence="1" id="KW-1133">Transmembrane helix</keyword>
<keyword evidence="6" id="KW-1185">Reference proteome</keyword>
<dbReference type="OrthoDB" id="2365961at2"/>
<accession>A0A0R1RA19</accession>
<feature type="chain" id="PRO_5039684843" evidence="2">
    <location>
        <begin position="21"/>
        <end position="348"/>
    </location>
</feature>
<sequence length="348" mass="38380">MRKLKTSWLVMLFGAIFAIAGFGHNVQADDANPGIQAVPLSVIPVLNKYQVNKNTGFYDLEMQPGQKTELQMKLANTNAKAIVVKMQAIASTTDAGSHISYAEPDKAKDSSLAYPLSSLIKIPKAYEKLTIPARTTAMFHMPLTMPKTKFKGIVLGAIRVTPVVKESTKAGVNNTYGYSVAVRLSNGLSQTPDLRLNSVAVTHDFAGTNVDATLQNFKASMLRNGKVETRVTKRGQNRTLKALTVNKASAAPNSTWTVQTPWDGAVAPGDYTMHVTYTTTDPQFSGTKIWKFSRNFHISTVDAARYNLTNLNIPWWVYVILAVILLLLIVVIILLIKRRKGDKRRVEK</sequence>
<reference evidence="5 6" key="1">
    <citation type="journal article" date="2015" name="Genome Announc.">
        <title>Expanding the biotechnology potential of lactobacilli through comparative genomics of 213 strains and associated genera.</title>
        <authorList>
            <person name="Sun Z."/>
            <person name="Harris H.M."/>
            <person name="McCann A."/>
            <person name="Guo C."/>
            <person name="Argimon S."/>
            <person name="Zhang W."/>
            <person name="Yang X."/>
            <person name="Jeffery I.B."/>
            <person name="Cooney J.C."/>
            <person name="Kagawa T.F."/>
            <person name="Liu W."/>
            <person name="Song Y."/>
            <person name="Salvetti E."/>
            <person name="Wrobel A."/>
            <person name="Rasinkangas P."/>
            <person name="Parkhill J."/>
            <person name="Rea M.C."/>
            <person name="O'Sullivan O."/>
            <person name="Ritari J."/>
            <person name="Douillard F.P."/>
            <person name="Paul Ross R."/>
            <person name="Yang R."/>
            <person name="Briner A.E."/>
            <person name="Felis G.E."/>
            <person name="de Vos W.M."/>
            <person name="Barrangou R."/>
            <person name="Klaenhammer T.R."/>
            <person name="Caufield P.W."/>
            <person name="Cui Y."/>
            <person name="Zhang H."/>
            <person name="O'Toole P.W."/>
        </authorList>
    </citation>
    <scope>NUCLEOTIDE SEQUENCE [LARGE SCALE GENOMIC DNA]</scope>
    <source>
        <strain evidence="5 6">DSM 13343</strain>
    </source>
</reference>
<dbReference type="PATRIC" id="fig|1423769.4.peg.478"/>
<evidence type="ECO:0000256" key="2">
    <source>
        <dbReference type="SAM" id="SignalP"/>
    </source>
</evidence>